<dbReference type="InterPro" id="IPR000748">
    <property type="entry name" value="PsdUridine_synth_RsuA/RluB/E/F"/>
</dbReference>
<gene>
    <name evidence="7" type="primary">rsuA</name>
    <name evidence="7" type="ORF">NCTC12204_00178</name>
</gene>
<keyword evidence="3 5" id="KW-0413">Isomerase</keyword>
<dbReference type="NCBIfam" id="TIGR00093">
    <property type="entry name" value="pseudouridine synthase"/>
    <property type="match status" value="1"/>
</dbReference>
<evidence type="ECO:0000256" key="4">
    <source>
        <dbReference type="PROSITE-ProRule" id="PRU00182"/>
    </source>
</evidence>
<dbReference type="GO" id="GO:0001522">
    <property type="term" value="P:pseudouridine synthesis"/>
    <property type="evidence" value="ECO:0007669"/>
    <property type="project" value="InterPro"/>
</dbReference>
<dbReference type="GO" id="GO:0009982">
    <property type="term" value="F:pseudouridine synthase activity"/>
    <property type="evidence" value="ECO:0007669"/>
    <property type="project" value="InterPro"/>
</dbReference>
<dbReference type="InterPro" id="IPR006145">
    <property type="entry name" value="PsdUridine_synth_RsuA/RluA"/>
</dbReference>
<dbReference type="GO" id="GO:0005829">
    <property type="term" value="C:cytosol"/>
    <property type="evidence" value="ECO:0007669"/>
    <property type="project" value="UniProtKB-ARBA"/>
</dbReference>
<sequence>MAFLFASTLFRVIMLVRLRKESTMRLDKLIEETLQTTRKEMKRLFASKQVKIDGCVEFCQNRNVDSLIHEIEVSGKRLTTNEVYYLLNKPSGSVTAVKDQTKMTVLDLIASADRTKPLYPVGRLDRDTTGLLLLTSNGQLGYEMLLPDKKVFKTYEAQINEQVTASDIEAFQAGIVFEGGYRCLPAQLTIMETSKNSSRVRVTIQEGKFHQVKKMFLARGKKVTKLKRLMMGPLQLDEQLAEGAYRSLTLTELKQLKIYFK</sequence>
<evidence type="ECO:0000313" key="8">
    <source>
        <dbReference type="Proteomes" id="UP000352698"/>
    </source>
</evidence>
<dbReference type="InterPro" id="IPR036986">
    <property type="entry name" value="S4_RNA-bd_sf"/>
</dbReference>
<dbReference type="GO" id="GO:0003723">
    <property type="term" value="F:RNA binding"/>
    <property type="evidence" value="ECO:0007669"/>
    <property type="project" value="UniProtKB-KW"/>
</dbReference>
<dbReference type="PANTHER" id="PTHR47683:SF4">
    <property type="entry name" value="PSEUDOURIDINE SYNTHASE"/>
    <property type="match status" value="1"/>
</dbReference>
<evidence type="ECO:0000256" key="1">
    <source>
        <dbReference type="ARBA" id="ARBA00008348"/>
    </source>
</evidence>
<evidence type="ECO:0000256" key="5">
    <source>
        <dbReference type="RuleBase" id="RU003887"/>
    </source>
</evidence>
<dbReference type="InterPro" id="IPR042092">
    <property type="entry name" value="PsdUridine_s_RsuA/RluB/E/F_cat"/>
</dbReference>
<name>A0A7Z9AS14_ENTHR</name>
<dbReference type="Gene3D" id="3.30.70.580">
    <property type="entry name" value="Pseudouridine synthase I, catalytic domain, N-terminal subdomain"/>
    <property type="match status" value="1"/>
</dbReference>
<organism evidence="7 8">
    <name type="scientific">Enterococcus hirae</name>
    <dbReference type="NCBI Taxonomy" id="1354"/>
    <lineage>
        <taxon>Bacteria</taxon>
        <taxon>Bacillati</taxon>
        <taxon>Bacillota</taxon>
        <taxon>Bacilli</taxon>
        <taxon>Lactobacillales</taxon>
        <taxon>Enterococcaceae</taxon>
        <taxon>Enterococcus</taxon>
    </lineage>
</organism>
<dbReference type="FunFam" id="3.30.70.1560:FF:000001">
    <property type="entry name" value="Pseudouridine synthase"/>
    <property type="match status" value="1"/>
</dbReference>
<keyword evidence="2 4" id="KW-0694">RNA-binding</keyword>
<accession>A0A7Z9AS14</accession>
<comment type="caution">
    <text evidence="7">The sequence shown here is derived from an EMBL/GenBank/DDBJ whole genome shotgun (WGS) entry which is preliminary data.</text>
</comment>
<evidence type="ECO:0000313" key="7">
    <source>
        <dbReference type="EMBL" id="VTQ58622.1"/>
    </source>
</evidence>
<evidence type="ECO:0000256" key="2">
    <source>
        <dbReference type="ARBA" id="ARBA00022884"/>
    </source>
</evidence>
<dbReference type="SUPFAM" id="SSF55120">
    <property type="entry name" value="Pseudouridine synthase"/>
    <property type="match status" value="1"/>
</dbReference>
<dbReference type="Gene3D" id="3.30.70.1560">
    <property type="entry name" value="Alpha-L RNA-binding motif"/>
    <property type="match status" value="1"/>
</dbReference>
<dbReference type="Pfam" id="PF00849">
    <property type="entry name" value="PseudoU_synth_2"/>
    <property type="match status" value="1"/>
</dbReference>
<dbReference type="PROSITE" id="PS50889">
    <property type="entry name" value="S4"/>
    <property type="match status" value="1"/>
</dbReference>
<dbReference type="SUPFAM" id="SSF55174">
    <property type="entry name" value="Alpha-L RNA-binding motif"/>
    <property type="match status" value="1"/>
</dbReference>
<dbReference type="CDD" id="cd02553">
    <property type="entry name" value="PseudoU_synth_RsuA"/>
    <property type="match status" value="1"/>
</dbReference>
<dbReference type="InterPro" id="IPR018496">
    <property type="entry name" value="PsdUridine_synth_RsuA/RluB_CS"/>
</dbReference>
<dbReference type="InterPro" id="IPR050343">
    <property type="entry name" value="RsuA_PseudoU_synthase"/>
</dbReference>
<dbReference type="EMBL" id="CABEEP010000001">
    <property type="protein sequence ID" value="VTQ58622.1"/>
    <property type="molecule type" value="Genomic_DNA"/>
</dbReference>
<proteinExistence type="inferred from homology"/>
<feature type="domain" description="Pseudouridine synthase RsuA/RluA-like" evidence="6">
    <location>
        <begin position="84"/>
        <end position="217"/>
    </location>
</feature>
<reference evidence="7 8" key="1">
    <citation type="submission" date="2019-05" db="EMBL/GenBank/DDBJ databases">
        <authorList>
            <consortium name="Pathogen Informatics"/>
        </authorList>
    </citation>
    <scope>NUCLEOTIDE SEQUENCE [LARGE SCALE GENOMIC DNA]</scope>
    <source>
        <strain evidence="7 8">NCTC12204</strain>
    </source>
</reference>
<comment type="similarity">
    <text evidence="1 5">Belongs to the pseudouridine synthase RsuA family.</text>
</comment>
<dbReference type="GO" id="GO:0006364">
    <property type="term" value="P:rRNA processing"/>
    <property type="evidence" value="ECO:0007669"/>
    <property type="project" value="UniProtKB-ARBA"/>
</dbReference>
<dbReference type="InterPro" id="IPR020094">
    <property type="entry name" value="TruA/RsuA/RluB/E/F_N"/>
</dbReference>
<evidence type="ECO:0000256" key="3">
    <source>
        <dbReference type="ARBA" id="ARBA00023235"/>
    </source>
</evidence>
<dbReference type="AlphaFoldDB" id="A0A7Z9AS14"/>
<dbReference type="EC" id="5.4.99.-" evidence="5"/>
<dbReference type="Gene3D" id="3.10.290.10">
    <property type="entry name" value="RNA-binding S4 domain"/>
    <property type="match status" value="1"/>
</dbReference>
<dbReference type="PANTHER" id="PTHR47683">
    <property type="entry name" value="PSEUDOURIDINE SYNTHASE FAMILY PROTEIN-RELATED"/>
    <property type="match status" value="1"/>
</dbReference>
<protein>
    <recommendedName>
        <fullName evidence="5">Pseudouridine synthase</fullName>
        <ecNumber evidence="5">5.4.99.-</ecNumber>
    </recommendedName>
</protein>
<dbReference type="GO" id="GO:0140098">
    <property type="term" value="F:catalytic activity, acting on RNA"/>
    <property type="evidence" value="ECO:0007669"/>
    <property type="project" value="UniProtKB-ARBA"/>
</dbReference>
<dbReference type="InterPro" id="IPR020103">
    <property type="entry name" value="PsdUridine_synth_cat_dom_sf"/>
</dbReference>
<dbReference type="PROSITE" id="PS01149">
    <property type="entry name" value="PSI_RSU"/>
    <property type="match status" value="1"/>
</dbReference>
<evidence type="ECO:0000259" key="6">
    <source>
        <dbReference type="Pfam" id="PF00849"/>
    </source>
</evidence>
<dbReference type="Proteomes" id="UP000352698">
    <property type="component" value="Unassembled WGS sequence"/>
</dbReference>